<dbReference type="SUPFAM" id="SSF56601">
    <property type="entry name" value="beta-lactamase/transpeptidase-like"/>
    <property type="match status" value="1"/>
</dbReference>
<sequence>MTRPIAFLLLFATTPAFAQAPPYARADKVDAVAGAEVAKQKLVGLAVVVIDEGRIAWSKGYGYADQEKAVPVDPAGTQFRWASISKPVTAVAALQLAESGRLDLDADVRTYVPEFPDKGEKITPRNLLCHQGGIVHYTNGKVVRSEKEYADPHPFADVVVAMDMFKESPLVNRPGEKYAYSTHGFILLSAVVERAGKQRFADQVRARVAEPLGMTNFRPDYQWEDIPNRAIGYTRTDGVIARRDEDHDVSWKLGGGGFTSSATDLARFGVGLLQRKLVSEETEKLMWTVNKPADPQGAKPYGLGFFVLDLPGGRTIVGHDGSQEKTRTALMLDPKGQRGIALMTNSEWCDAAQLALTLMDELK</sequence>
<dbReference type="AlphaFoldDB" id="L0DIJ3"/>
<dbReference type="Pfam" id="PF00144">
    <property type="entry name" value="Beta-lactamase"/>
    <property type="match status" value="1"/>
</dbReference>
<dbReference type="PANTHER" id="PTHR46520:SF1">
    <property type="entry name" value="SERINE BETA-LACTAMASE-LIKE PROTEIN LACTB, MITOCHONDRIAL"/>
    <property type="match status" value="1"/>
</dbReference>
<dbReference type="EMBL" id="CP003364">
    <property type="protein sequence ID" value="AGA28461.1"/>
    <property type="molecule type" value="Genomic_DNA"/>
</dbReference>
<keyword evidence="1" id="KW-0732">Signal</keyword>
<gene>
    <name evidence="3" type="ordered locus">Sinac_4260</name>
</gene>
<keyword evidence="4" id="KW-1185">Reference proteome</keyword>
<dbReference type="RefSeq" id="WP_015247588.1">
    <property type="nucleotide sequence ID" value="NC_019892.1"/>
</dbReference>
<feature type="chain" id="PRO_5003940840" evidence="1">
    <location>
        <begin position="19"/>
        <end position="363"/>
    </location>
</feature>
<evidence type="ECO:0000313" key="3">
    <source>
        <dbReference type="EMBL" id="AGA28461.1"/>
    </source>
</evidence>
<dbReference type="Gene3D" id="3.40.710.10">
    <property type="entry name" value="DD-peptidase/beta-lactamase superfamily"/>
    <property type="match status" value="1"/>
</dbReference>
<dbReference type="PANTHER" id="PTHR46520">
    <property type="entry name" value="SERINE BETA-LACTAMASE-LIKE PROTEIN LACTB, MITOCHONDRIAL"/>
    <property type="match status" value="1"/>
</dbReference>
<dbReference type="GO" id="GO:0008233">
    <property type="term" value="F:peptidase activity"/>
    <property type="evidence" value="ECO:0007669"/>
    <property type="project" value="TreeGrafter"/>
</dbReference>
<dbReference type="Proteomes" id="UP000010798">
    <property type="component" value="Chromosome"/>
</dbReference>
<evidence type="ECO:0000259" key="2">
    <source>
        <dbReference type="Pfam" id="PF00144"/>
    </source>
</evidence>
<dbReference type="InterPro" id="IPR001466">
    <property type="entry name" value="Beta-lactam-related"/>
</dbReference>
<feature type="signal peptide" evidence="1">
    <location>
        <begin position="1"/>
        <end position="18"/>
    </location>
</feature>
<organism evidence="3 4">
    <name type="scientific">Singulisphaera acidiphila (strain ATCC BAA-1392 / DSM 18658 / VKM B-2454 / MOB10)</name>
    <dbReference type="NCBI Taxonomy" id="886293"/>
    <lineage>
        <taxon>Bacteria</taxon>
        <taxon>Pseudomonadati</taxon>
        <taxon>Planctomycetota</taxon>
        <taxon>Planctomycetia</taxon>
        <taxon>Isosphaerales</taxon>
        <taxon>Isosphaeraceae</taxon>
        <taxon>Singulisphaera</taxon>
    </lineage>
</organism>
<feature type="domain" description="Beta-lactamase-related" evidence="2">
    <location>
        <begin position="30"/>
        <end position="346"/>
    </location>
</feature>
<dbReference type="GO" id="GO:0019216">
    <property type="term" value="P:regulation of lipid metabolic process"/>
    <property type="evidence" value="ECO:0007669"/>
    <property type="project" value="TreeGrafter"/>
</dbReference>
<evidence type="ECO:0000313" key="4">
    <source>
        <dbReference type="Proteomes" id="UP000010798"/>
    </source>
</evidence>
<dbReference type="HOGENOM" id="CLU_020027_0_2_0"/>
<dbReference type="InterPro" id="IPR052794">
    <property type="entry name" value="Mito_Ser_Protease_LACTB"/>
</dbReference>
<dbReference type="OrthoDB" id="9801430at2"/>
<dbReference type="InterPro" id="IPR012338">
    <property type="entry name" value="Beta-lactam/transpept-like"/>
</dbReference>
<dbReference type="STRING" id="886293.Sinac_4260"/>
<dbReference type="GO" id="GO:0006508">
    <property type="term" value="P:proteolysis"/>
    <property type="evidence" value="ECO:0007669"/>
    <property type="project" value="TreeGrafter"/>
</dbReference>
<dbReference type="KEGG" id="saci:Sinac_4260"/>
<reference evidence="3 4" key="1">
    <citation type="submission" date="2012-02" db="EMBL/GenBank/DDBJ databases">
        <title>Complete sequence of chromosome of Singulisphaera acidiphila DSM 18658.</title>
        <authorList>
            <consortium name="US DOE Joint Genome Institute (JGI-PGF)"/>
            <person name="Lucas S."/>
            <person name="Copeland A."/>
            <person name="Lapidus A."/>
            <person name="Glavina del Rio T."/>
            <person name="Dalin E."/>
            <person name="Tice H."/>
            <person name="Bruce D."/>
            <person name="Goodwin L."/>
            <person name="Pitluck S."/>
            <person name="Peters L."/>
            <person name="Ovchinnikova G."/>
            <person name="Chertkov O."/>
            <person name="Kyrpides N."/>
            <person name="Mavromatis K."/>
            <person name="Ivanova N."/>
            <person name="Brettin T."/>
            <person name="Detter J.C."/>
            <person name="Han C."/>
            <person name="Larimer F."/>
            <person name="Land M."/>
            <person name="Hauser L."/>
            <person name="Markowitz V."/>
            <person name="Cheng J.-F."/>
            <person name="Hugenholtz P."/>
            <person name="Woyke T."/>
            <person name="Wu D."/>
            <person name="Tindall B."/>
            <person name="Pomrenke H."/>
            <person name="Brambilla E."/>
            <person name="Klenk H.-P."/>
            <person name="Eisen J.A."/>
        </authorList>
    </citation>
    <scope>NUCLEOTIDE SEQUENCE [LARGE SCALE GENOMIC DNA]</scope>
    <source>
        <strain evidence="4">ATCC BAA-1392 / DSM 18658 / VKM B-2454 / MOB10</strain>
    </source>
</reference>
<protein>
    <submittedName>
        <fullName evidence="3">Penicillin-binding protein, beta-lactamase class C</fullName>
    </submittedName>
</protein>
<proteinExistence type="predicted"/>
<accession>L0DIJ3</accession>
<dbReference type="eggNOG" id="COG1680">
    <property type="taxonomic scope" value="Bacteria"/>
</dbReference>
<evidence type="ECO:0000256" key="1">
    <source>
        <dbReference type="SAM" id="SignalP"/>
    </source>
</evidence>
<name>L0DIJ3_SINAD</name>